<feature type="region of interest" description="Disordered" evidence="1">
    <location>
        <begin position="190"/>
        <end position="250"/>
    </location>
</feature>
<feature type="compositionally biased region" description="Low complexity" evidence="1">
    <location>
        <begin position="213"/>
        <end position="230"/>
    </location>
</feature>
<dbReference type="RefSeq" id="WP_265263115.1">
    <property type="nucleotide sequence ID" value="NZ_JAIHOM010000013.1"/>
</dbReference>
<gene>
    <name evidence="2" type="ORF">K4A83_03950</name>
</gene>
<dbReference type="Proteomes" id="UP001526426">
    <property type="component" value="Unassembled WGS sequence"/>
</dbReference>
<evidence type="ECO:0000256" key="1">
    <source>
        <dbReference type="SAM" id="MobiDB-lite"/>
    </source>
</evidence>
<evidence type="ECO:0000313" key="2">
    <source>
        <dbReference type="EMBL" id="MCW6035430.1"/>
    </source>
</evidence>
<sequence>MTSSGFSSSGFSQKSAVVQAVVLMSYYGFDTKGVTAAELVLQWLEIYEASWIRSAVIEALYQGRYKGVSVEQILRLWLRREQPFPRFTADFERLICRKFPDYFAAEAEPVPEYLDYLDDQEDKVQEETEVRVEEVGLDGDSEINLDLGEQHLSQLLEWEGEELELDSTPIAPLTVLPIVLPDEWFRGDFSQRLEPTPSERETLSNLELKPEEMPLAAPATAETAPEPLTESKPLKGKPESPTLPSVNPNSVPYYPSAIRKFIPLLDKKSSGFSRKLEKMAVDS</sequence>
<comment type="caution">
    <text evidence="2">The sequence shown here is derived from an EMBL/GenBank/DDBJ whole genome shotgun (WGS) entry which is preliminary data.</text>
</comment>
<organism evidence="2 3">
    <name type="scientific">Spirulina subsalsa FACHB-351</name>
    <dbReference type="NCBI Taxonomy" id="234711"/>
    <lineage>
        <taxon>Bacteria</taxon>
        <taxon>Bacillati</taxon>
        <taxon>Cyanobacteriota</taxon>
        <taxon>Cyanophyceae</taxon>
        <taxon>Spirulinales</taxon>
        <taxon>Spirulinaceae</taxon>
        <taxon>Spirulina</taxon>
    </lineage>
</organism>
<keyword evidence="3" id="KW-1185">Reference proteome</keyword>
<protein>
    <submittedName>
        <fullName evidence="2">Uncharacterized protein</fullName>
    </submittedName>
</protein>
<name>A0ABT3L1T1_9CYAN</name>
<dbReference type="EMBL" id="JAIHOM010000013">
    <property type="protein sequence ID" value="MCW6035430.1"/>
    <property type="molecule type" value="Genomic_DNA"/>
</dbReference>
<proteinExistence type="predicted"/>
<feature type="compositionally biased region" description="Basic and acidic residues" evidence="1">
    <location>
        <begin position="190"/>
        <end position="212"/>
    </location>
</feature>
<accession>A0ABT3L1T1</accession>
<evidence type="ECO:0000313" key="3">
    <source>
        <dbReference type="Proteomes" id="UP001526426"/>
    </source>
</evidence>
<reference evidence="2 3" key="1">
    <citation type="submission" date="2021-08" db="EMBL/GenBank/DDBJ databases">
        <title>Draft genome sequence of Spirulina subsalsa with high tolerance to salinity and hype-accumulation of phycocyanin.</title>
        <authorList>
            <person name="Pei H."/>
            <person name="Jiang L."/>
        </authorList>
    </citation>
    <scope>NUCLEOTIDE SEQUENCE [LARGE SCALE GENOMIC DNA]</scope>
    <source>
        <strain evidence="2 3">FACHB-351</strain>
    </source>
</reference>